<dbReference type="PANTHER" id="PTHR37516:SF1">
    <property type="entry name" value="SCA1 COMPLEX SCAFFOLD PROTEIN SCAA"/>
    <property type="match status" value="1"/>
</dbReference>
<organism evidence="2 3">
    <name type="scientific">Anaeramoeba flamelloides</name>
    <dbReference type="NCBI Taxonomy" id="1746091"/>
    <lineage>
        <taxon>Eukaryota</taxon>
        <taxon>Metamonada</taxon>
        <taxon>Anaeramoebidae</taxon>
        <taxon>Anaeramoeba</taxon>
    </lineage>
</organism>
<dbReference type="InterPro" id="IPR037474">
    <property type="entry name" value="ScaA"/>
</dbReference>
<feature type="compositionally biased region" description="Low complexity" evidence="1">
    <location>
        <begin position="1042"/>
        <end position="1056"/>
    </location>
</feature>
<accession>A0ABQ8YFT5</accession>
<feature type="compositionally biased region" description="Basic and acidic residues" evidence="1">
    <location>
        <begin position="1020"/>
        <end position="1040"/>
    </location>
</feature>
<reference evidence="2" key="1">
    <citation type="submission" date="2022-08" db="EMBL/GenBank/DDBJ databases">
        <title>Novel sulfate-reducing endosymbionts in the free-living metamonad Anaeramoeba.</title>
        <authorList>
            <person name="Jerlstrom-Hultqvist J."/>
            <person name="Cepicka I."/>
            <person name="Gallot-Lavallee L."/>
            <person name="Salas-Leiva D."/>
            <person name="Curtis B.A."/>
            <person name="Zahonova K."/>
            <person name="Pipaliya S."/>
            <person name="Dacks J."/>
            <person name="Roger A.J."/>
        </authorList>
    </citation>
    <scope>NUCLEOTIDE SEQUENCE</scope>
    <source>
        <strain evidence="2">Schooner1</strain>
    </source>
</reference>
<keyword evidence="3" id="KW-1185">Reference proteome</keyword>
<dbReference type="InterPro" id="IPR016024">
    <property type="entry name" value="ARM-type_fold"/>
</dbReference>
<sequence length="1471" mass="172517">MSWRRKTFRTLKSRNKFSTTNNKTKDYEILQIEKDETDIFLRQPYLLKKLQQTNTRTYKKKPRFKDFKAITGSYIGPPISSQIVPASPRERSLTIQFPFYLGAKGEYYDKYYLPLNKKKAFFSEKIKHKKEIPNDNKLLEYSPFPVEKLPPFPDPNSFSDYREFEKSALEWGMNVEEGLGYLQLPEIIGSSYYRPSVQNTAEELVSGDLITEYDQISNGEDVTDESDQEDNEKDNSLTYIRKKITGKSTEDLFSKQNISQPSFKHTLRRDPSSFGDSSWGGFHNQWDSDETFTLTPAKEQLLYDFLSKDPNKNDKKFEHGIKQWLNEEEQWGSTLVPKEPQPEYYKTFEEFERAYRRWSKIICKDVQIMPMHPFQLKKQIKLVPSKIKPEQKKQNERIKKINKKSDHMYLDHGTWRRNLDSRLSTTVLPTHKRINKEKKRKFSIGVNHRKGTLSKVKSSNSTVFQYHIKKMKQKKKERLENAKKKFSNSSYITINDQLLKSISFSSLIRRAQSNSILSKLNHSTLLSLNTNLIKLYNQSKKTGGAIILGKKHGMIKGKGFSKKKSTKLTNFSYENLNLDEKSLKKKNGYSGKVEDIEIEFQLPLYDLKRGINLAKIQYNHNYIERLSKELLNQTRKYNQFPLNSWYEPSKYPPSFHKNKIREAKYISKKFKKVTIYKIIKLIKLKMFLDTFKKFLKKRIPIKLKKRLKFECKNYSELFLNTITPKNFHSILFLLENNNSRLISSKISLVIMSVMLSKLGPKILSFYQTQKKIKQLYFLVLGLSFRNPLIISIYPYDNKTDYLLEMYYGKNSPLSNFCTMVQLYYYLNTLYDLLSTDKGNQTYKPSSNSILRLIDKLCRSICNNLIQLIEEHPNVIEEQIFKCMSSRTSSFSTYFFFIFIQLINFKNEKILRLLKSKPINLIQHLRNLTISKFFHVKTSAQYIWKKMLSENFLDFFVNSYTQDTSLILNDLFADQANLFMKDVKNVRLLKKQFLNKINFLELGGITQVVDEDDNNNKTQIRKAENTNGKEIENEGKNHESENETGNGNGNENGNVNKNKNETENENENENGNGNDHNEDNLNDNEDELYKGFGNFKLIKHESIIKRPNFLTKVLTDFFGKIYQKLPYATDMVTLTDSLLLSGVLLQKIISILELTINYPTASSSCISNFILNMIICLSKLNLIVGVNQIEDGSYNKIGNKVIGGNLTVPKIKIGNKVIMKLFEILERGSNQDVTFQIDILNVIRHLVKIASIQMEIYNDPKFHSKLSNLCSSDNLELNRIAWKTFYQMIIVNNKFTQVLVKDELKGYMEKLHKNLINSANSLHYLAKIFQMSLIEKYRIQVYNLTPRRKNVKNAINSLKKDEKKIIDAIVKKHFIIRFNLILKKMVKEYRDKKTFQKSYLIENNTGMAFVKLVNLYEIINYDKKCYKILNYIRKNQDYNTPFKFLINLLPFDQNKNNKSKNNNNNKKSLKNK</sequence>
<dbReference type="Proteomes" id="UP001150062">
    <property type="component" value="Unassembled WGS sequence"/>
</dbReference>
<dbReference type="SUPFAM" id="SSF48371">
    <property type="entry name" value="ARM repeat"/>
    <property type="match status" value="1"/>
</dbReference>
<gene>
    <name evidence="2" type="ORF">M0813_21826</name>
</gene>
<proteinExistence type="predicted"/>
<dbReference type="PANTHER" id="PTHR37516">
    <property type="entry name" value="SCA1 COMPLEX SCAFFOLD PROTEIN SCAA"/>
    <property type="match status" value="1"/>
</dbReference>
<dbReference type="EMBL" id="JAOAOG010000168">
    <property type="protein sequence ID" value="KAJ6243389.1"/>
    <property type="molecule type" value="Genomic_DNA"/>
</dbReference>
<evidence type="ECO:0000256" key="1">
    <source>
        <dbReference type="SAM" id="MobiDB-lite"/>
    </source>
</evidence>
<evidence type="ECO:0000313" key="3">
    <source>
        <dbReference type="Proteomes" id="UP001150062"/>
    </source>
</evidence>
<feature type="region of interest" description="Disordered" evidence="1">
    <location>
        <begin position="1015"/>
        <end position="1084"/>
    </location>
</feature>
<name>A0ABQ8YFT5_9EUKA</name>
<evidence type="ECO:0000313" key="2">
    <source>
        <dbReference type="EMBL" id="KAJ6243389.1"/>
    </source>
</evidence>
<protein>
    <submittedName>
        <fullName evidence="2">Sca1 complex scaffold protein scaa</fullName>
    </submittedName>
</protein>
<comment type="caution">
    <text evidence="2">The sequence shown here is derived from an EMBL/GenBank/DDBJ whole genome shotgun (WGS) entry which is preliminary data.</text>
</comment>